<sequence>MTLLQVAPGAEDTQLDVLAALLKAAGDPLRLQALQVLGYNSFAVLELAEILDMRQSGMSHHLKVLAKAALVEQRREGNTIFYRRQLPDPQAETGTLHRALLERLDAQDLAPQVARRLAGIEAQRAAQSRAFFERNGGDFDAHDDPIADYAQYGDLADELLARALPEGGDAALEVGPGDGRFLVRLAGRFRQVAGLESSEAMLTRARHRVADAGLKNVRLILGDWPQAAPPRQFDAVVLNMVLHHLPTPADCFVTAARRLRRGGVLVITELCRHDQAWARERCGDQWLGFDEQELEGWAQRAGLRLLEIQFLAQRNGFQVQACSFVHADDAFNP</sequence>
<dbReference type="InterPro" id="IPR036388">
    <property type="entry name" value="WH-like_DNA-bd_sf"/>
</dbReference>
<dbReference type="InterPro" id="IPR001845">
    <property type="entry name" value="HTH_ArsR_DNA-bd_dom"/>
</dbReference>
<dbReference type="KEGG" id="apac:S7S_00755"/>
<dbReference type="Pfam" id="PF12840">
    <property type="entry name" value="HTH_20"/>
    <property type="match status" value="1"/>
</dbReference>
<dbReference type="InterPro" id="IPR011991">
    <property type="entry name" value="ArsR-like_HTH"/>
</dbReference>
<dbReference type="OrthoDB" id="5297460at2"/>
<dbReference type="SUPFAM" id="SSF46785">
    <property type="entry name" value="Winged helix' DNA-binding domain"/>
    <property type="match status" value="1"/>
</dbReference>
<dbReference type="AlphaFoldDB" id="A0A0B4XIQ4"/>
<dbReference type="InterPro" id="IPR013216">
    <property type="entry name" value="Methyltransf_11"/>
</dbReference>
<accession>A0A0B4XIQ4</accession>
<dbReference type="RefSeq" id="WP_052269177.1">
    <property type="nucleotide sequence ID" value="NZ_CP004387.1"/>
</dbReference>
<dbReference type="HOGENOM" id="CLU_063642_1_0_6"/>
<gene>
    <name evidence="2" type="ORF">S7S_00755</name>
</gene>
<dbReference type="InterPro" id="IPR036390">
    <property type="entry name" value="WH_DNA-bd_sf"/>
</dbReference>
<dbReference type="STRING" id="391936.S7S_00755"/>
<dbReference type="InterPro" id="IPR029063">
    <property type="entry name" value="SAM-dependent_MTases_sf"/>
</dbReference>
<dbReference type="GO" id="GO:0003700">
    <property type="term" value="F:DNA-binding transcription factor activity"/>
    <property type="evidence" value="ECO:0007669"/>
    <property type="project" value="InterPro"/>
</dbReference>
<dbReference type="PROSITE" id="PS50987">
    <property type="entry name" value="HTH_ARSR_2"/>
    <property type="match status" value="1"/>
</dbReference>
<protein>
    <submittedName>
        <fullName evidence="2">ArsR family transcriptional regulator</fullName>
    </submittedName>
</protein>
<reference evidence="2 3" key="1">
    <citation type="journal article" date="2012" name="J. Bacteriol.">
        <title>Genome sequence of an alkane-degrading bacterium, Alcanivorax pacificus type strain W11-5, isolated from deep sea sediment.</title>
        <authorList>
            <person name="Lai Q."/>
            <person name="Shao Z."/>
        </authorList>
    </citation>
    <scope>NUCLEOTIDE SEQUENCE [LARGE SCALE GENOMIC DNA]</scope>
    <source>
        <strain evidence="2 3">W11-5</strain>
    </source>
</reference>
<evidence type="ECO:0000313" key="2">
    <source>
        <dbReference type="EMBL" id="AJD46575.1"/>
    </source>
</evidence>
<evidence type="ECO:0000313" key="3">
    <source>
        <dbReference type="Proteomes" id="UP000006764"/>
    </source>
</evidence>
<feature type="domain" description="HTH arsR-type" evidence="1">
    <location>
        <begin position="10"/>
        <end position="108"/>
    </location>
</feature>
<dbReference type="Proteomes" id="UP000006764">
    <property type="component" value="Chromosome"/>
</dbReference>
<keyword evidence="3" id="KW-1185">Reference proteome</keyword>
<dbReference type="NCBIfam" id="NF033788">
    <property type="entry name" value="HTH_metalloreg"/>
    <property type="match status" value="1"/>
</dbReference>
<dbReference type="EMBL" id="CP004387">
    <property type="protein sequence ID" value="AJD46575.1"/>
    <property type="molecule type" value="Genomic_DNA"/>
</dbReference>
<dbReference type="CDD" id="cd02440">
    <property type="entry name" value="AdoMet_MTases"/>
    <property type="match status" value="1"/>
</dbReference>
<dbReference type="CDD" id="cd00090">
    <property type="entry name" value="HTH_ARSR"/>
    <property type="match status" value="1"/>
</dbReference>
<proteinExistence type="predicted"/>
<evidence type="ECO:0000259" key="1">
    <source>
        <dbReference type="PROSITE" id="PS50987"/>
    </source>
</evidence>
<dbReference type="Gene3D" id="3.40.50.150">
    <property type="entry name" value="Vaccinia Virus protein VP39"/>
    <property type="match status" value="1"/>
</dbReference>
<organism evidence="2 3">
    <name type="scientific">Isoalcanivorax pacificus W11-5</name>
    <dbReference type="NCBI Taxonomy" id="391936"/>
    <lineage>
        <taxon>Bacteria</taxon>
        <taxon>Pseudomonadati</taxon>
        <taxon>Pseudomonadota</taxon>
        <taxon>Gammaproteobacteria</taxon>
        <taxon>Oceanospirillales</taxon>
        <taxon>Alcanivoracaceae</taxon>
        <taxon>Isoalcanivorax</taxon>
    </lineage>
</organism>
<dbReference type="PANTHER" id="PTHR43861">
    <property type="entry name" value="TRANS-ACONITATE 2-METHYLTRANSFERASE-RELATED"/>
    <property type="match status" value="1"/>
</dbReference>
<dbReference type="GO" id="GO:0008757">
    <property type="term" value="F:S-adenosylmethionine-dependent methyltransferase activity"/>
    <property type="evidence" value="ECO:0007669"/>
    <property type="project" value="InterPro"/>
</dbReference>
<dbReference type="Pfam" id="PF08241">
    <property type="entry name" value="Methyltransf_11"/>
    <property type="match status" value="1"/>
</dbReference>
<dbReference type="Gene3D" id="1.10.10.10">
    <property type="entry name" value="Winged helix-like DNA-binding domain superfamily/Winged helix DNA-binding domain"/>
    <property type="match status" value="1"/>
</dbReference>
<name>A0A0B4XIQ4_9GAMM</name>
<dbReference type="SMART" id="SM00418">
    <property type="entry name" value="HTH_ARSR"/>
    <property type="match status" value="1"/>
</dbReference>
<dbReference type="SUPFAM" id="SSF53335">
    <property type="entry name" value="S-adenosyl-L-methionine-dependent methyltransferases"/>
    <property type="match status" value="1"/>
</dbReference>
<dbReference type="PRINTS" id="PR00778">
    <property type="entry name" value="HTHARSR"/>
</dbReference>